<evidence type="ECO:0000313" key="2">
    <source>
        <dbReference type="Proteomes" id="UP001230807"/>
    </source>
</evidence>
<dbReference type="RefSeq" id="WP_214718703.1">
    <property type="nucleotide sequence ID" value="NZ_CP183077.1"/>
</dbReference>
<protein>
    <recommendedName>
        <fullName evidence="3">ATPase</fullName>
    </recommendedName>
</protein>
<sequence>MSKLWLIEGLPGSGKTTFAETLATTPGYTFYSEIDASHPVDVHDVYWVEADGMTEGEVIDQDGNGRFIRYRPNERRSGVDVYELPFDIHVELMIGRWRRFVERVKGEDGTYVFECAFLQNPFTIGMVAQDVPNEQIEAYIETVADLLAPLDPTVVYLETVDVPTVFRDVYAERPTEWQRGFVEYYTTRAYAQANGLDGIEGTIQLLKDRQRRELSLLERLPVRTIRLVNDERGAFEALDALRSREEADHADT</sequence>
<evidence type="ECO:0000313" key="1">
    <source>
        <dbReference type="EMBL" id="MDL5376871.1"/>
    </source>
</evidence>
<gene>
    <name evidence="1" type="ORF">QR695_07605</name>
</gene>
<comment type="caution">
    <text evidence="1">The sequence shown here is derived from an EMBL/GenBank/DDBJ whole genome shotgun (WGS) entry which is preliminary data.</text>
</comment>
<proteinExistence type="predicted"/>
<dbReference type="InterPro" id="IPR027417">
    <property type="entry name" value="P-loop_NTPase"/>
</dbReference>
<evidence type="ECO:0008006" key="3">
    <source>
        <dbReference type="Google" id="ProtNLM"/>
    </source>
</evidence>
<accession>A0ABT7MNX9</accession>
<dbReference type="EMBL" id="JASWER010000005">
    <property type="protein sequence ID" value="MDL5376871.1"/>
    <property type="molecule type" value="Genomic_DNA"/>
</dbReference>
<organism evidence="1 2">
    <name type="scientific">Exiguobacterium mexicanum</name>
    <dbReference type="NCBI Taxonomy" id="340146"/>
    <lineage>
        <taxon>Bacteria</taxon>
        <taxon>Bacillati</taxon>
        <taxon>Bacillota</taxon>
        <taxon>Bacilli</taxon>
        <taxon>Bacillales</taxon>
        <taxon>Bacillales Family XII. Incertae Sedis</taxon>
        <taxon>Exiguobacterium</taxon>
    </lineage>
</organism>
<name>A0ABT7MNX9_9BACL</name>
<dbReference type="Proteomes" id="UP001230807">
    <property type="component" value="Unassembled WGS sequence"/>
</dbReference>
<keyword evidence="2" id="KW-1185">Reference proteome</keyword>
<dbReference type="SUPFAM" id="SSF52540">
    <property type="entry name" value="P-loop containing nucleoside triphosphate hydrolases"/>
    <property type="match status" value="1"/>
</dbReference>
<reference evidence="1 2" key="1">
    <citation type="submission" date="2023-06" db="EMBL/GenBank/DDBJ databases">
        <title>Influencing factors and mechanism of Cr(VI) reduction by facultative anaerobic Exiguobacterium sp. PY14.</title>
        <authorList>
            <person name="Zou L."/>
        </authorList>
    </citation>
    <scope>NUCLEOTIDE SEQUENCE [LARGE SCALE GENOMIC DNA]</scope>
    <source>
        <strain evidence="1 2">PY14</strain>
    </source>
</reference>
<dbReference type="Gene3D" id="3.40.50.300">
    <property type="entry name" value="P-loop containing nucleotide triphosphate hydrolases"/>
    <property type="match status" value="1"/>
</dbReference>